<dbReference type="GO" id="GO:0005524">
    <property type="term" value="F:ATP binding"/>
    <property type="evidence" value="ECO:0007669"/>
    <property type="project" value="UniProtKB-KW"/>
</dbReference>
<sequence length="399" mass="44922">ENPPYLMRIAELLHSPWLAQELARFPILLDDVLGDTIISPEHWPQALAAQLQLAEDMEERMDALRRFKNAEVLRLAAAFWTNQMPVEILLPQLSDLAQLTLQTALAWAEAEMQRRHGSVRTGNGQVAPFIVIALGKLGGREMGLASDLDLVYLYDASLDTESDGALPLPAPIWFARLGQRLIHILSTLTRAGLLYQIDMRLRPSGQSGPLVTTLEAFSRYQHESAWTWEHQALTRARWVAGDRELGARFTRLRAEILGRSRHPEQLVEDVRSMRQRIYRSKTIAQDAFHLKLSPGGLTDIEFLVQFAMLGACSRQPTLCQDTGTAAGIAALTRAGIWNAERGAVLGQAWRLYRQEENRRWLNLQGNEIRTVAIPDWDALQAAAHGVREIWQELIGSYSD</sequence>
<evidence type="ECO:0000256" key="3">
    <source>
        <dbReference type="ARBA" id="ARBA00022741"/>
    </source>
</evidence>
<proteinExistence type="predicted"/>
<dbReference type="Pfam" id="PF08335">
    <property type="entry name" value="GlnD_UR_UTase"/>
    <property type="match status" value="1"/>
</dbReference>
<keyword evidence="6" id="KW-0511">Multifunctional enzyme</keyword>
<evidence type="ECO:0000256" key="2">
    <source>
        <dbReference type="ARBA" id="ARBA00022695"/>
    </source>
</evidence>
<evidence type="ECO:0000313" key="9">
    <source>
        <dbReference type="EMBL" id="OYV81192.1"/>
    </source>
</evidence>
<keyword evidence="4" id="KW-0067">ATP-binding</keyword>
<dbReference type="Proteomes" id="UP000216779">
    <property type="component" value="Unassembled WGS sequence"/>
</dbReference>
<reference evidence="9 10" key="1">
    <citation type="submission" date="2017-03" db="EMBL/GenBank/DDBJ databases">
        <title>Lifting the veil on microbial sulfur biogeochemistry in mining wastewaters.</title>
        <authorList>
            <person name="Kantor R.S."/>
            <person name="Colenbrander Nelson T."/>
            <person name="Marshall S."/>
            <person name="Bennett D."/>
            <person name="Apte S."/>
            <person name="Camacho D."/>
            <person name="Thomas B.C."/>
            <person name="Warren L.A."/>
            <person name="Banfield J.F."/>
        </authorList>
    </citation>
    <scope>NUCLEOTIDE SEQUENCE [LARGE SCALE GENOMIC DNA]</scope>
    <source>
        <strain evidence="9">21-59-9</strain>
    </source>
</reference>
<dbReference type="Gene3D" id="1.20.120.330">
    <property type="entry name" value="Nucleotidyltransferases domain 2"/>
    <property type="match status" value="1"/>
</dbReference>
<dbReference type="GO" id="GO:0008882">
    <property type="term" value="F:[glutamate-ammonia-ligase] adenylyltransferase activity"/>
    <property type="evidence" value="ECO:0007669"/>
    <property type="project" value="InterPro"/>
</dbReference>
<dbReference type="EMBL" id="NCBC01000180">
    <property type="protein sequence ID" value="OYV81192.1"/>
    <property type="molecule type" value="Genomic_DNA"/>
</dbReference>
<feature type="domain" description="PII-uridylyltransferase/Glutamine-synthetase adenylyltransferase" evidence="8">
    <location>
        <begin position="275"/>
        <end position="358"/>
    </location>
</feature>
<keyword evidence="5" id="KW-0460">Magnesium</keyword>
<dbReference type="Pfam" id="PF03710">
    <property type="entry name" value="GlnE"/>
    <property type="match status" value="1"/>
</dbReference>
<evidence type="ECO:0000256" key="1">
    <source>
        <dbReference type="ARBA" id="ARBA00022679"/>
    </source>
</evidence>
<evidence type="ECO:0000256" key="4">
    <source>
        <dbReference type="ARBA" id="ARBA00022840"/>
    </source>
</evidence>
<keyword evidence="3" id="KW-0547">Nucleotide-binding</keyword>
<name>A0A257T726_9PROT</name>
<comment type="caution">
    <text evidence="9">The sequence shown here is derived from an EMBL/GenBank/DDBJ whole genome shotgun (WGS) entry which is preliminary data.</text>
</comment>
<dbReference type="FunFam" id="3.30.460.10:FF:000009">
    <property type="entry name" value="Bifunctional glutamine synthetase adenylyltransferase/adenylyl-removing enzyme"/>
    <property type="match status" value="1"/>
</dbReference>
<dbReference type="PANTHER" id="PTHR30621:SF0">
    <property type="entry name" value="BIFUNCTIONAL GLUTAMINE SYNTHETASE ADENYLYLTRANSFERASE_ADENYLYL-REMOVING ENZYME"/>
    <property type="match status" value="1"/>
</dbReference>
<keyword evidence="1 9" id="KW-0808">Transferase</keyword>
<dbReference type="AlphaFoldDB" id="A0A257T726"/>
<dbReference type="PANTHER" id="PTHR30621">
    <property type="entry name" value="GLUTAMINE SYNTHETASE ADENYLYLTRANSFERASE"/>
    <property type="match status" value="1"/>
</dbReference>
<dbReference type="CDD" id="cd05401">
    <property type="entry name" value="NT_GlnE_GlnD_like"/>
    <property type="match status" value="1"/>
</dbReference>
<feature type="non-terminal residue" evidence="9">
    <location>
        <position position="1"/>
    </location>
</feature>
<protein>
    <submittedName>
        <fullName evidence="9">Glutamine-synthetase adenylyltransferase</fullName>
    </submittedName>
</protein>
<dbReference type="SUPFAM" id="SSF81301">
    <property type="entry name" value="Nucleotidyltransferase"/>
    <property type="match status" value="1"/>
</dbReference>
<evidence type="ECO:0000259" key="8">
    <source>
        <dbReference type="Pfam" id="PF08335"/>
    </source>
</evidence>
<dbReference type="InterPro" id="IPR023057">
    <property type="entry name" value="GlnE"/>
</dbReference>
<feature type="domain" description="Glutamate-ammonia ligase adenylyltransferase repeated" evidence="7">
    <location>
        <begin position="14"/>
        <end position="251"/>
    </location>
</feature>
<dbReference type="SUPFAM" id="SSF81593">
    <property type="entry name" value="Nucleotidyltransferase substrate binding subunit/domain"/>
    <property type="match status" value="1"/>
</dbReference>
<dbReference type="Gene3D" id="3.30.460.10">
    <property type="entry name" value="Beta Polymerase, domain 2"/>
    <property type="match status" value="1"/>
</dbReference>
<dbReference type="GO" id="GO:0005829">
    <property type="term" value="C:cytosol"/>
    <property type="evidence" value="ECO:0007669"/>
    <property type="project" value="TreeGrafter"/>
</dbReference>
<evidence type="ECO:0000259" key="7">
    <source>
        <dbReference type="Pfam" id="PF03710"/>
    </source>
</evidence>
<gene>
    <name evidence="9" type="ORF">B7Z70_06320</name>
</gene>
<dbReference type="InterPro" id="IPR005190">
    <property type="entry name" value="GlnE_rpt_dom"/>
</dbReference>
<evidence type="ECO:0000256" key="6">
    <source>
        <dbReference type="ARBA" id="ARBA00023268"/>
    </source>
</evidence>
<evidence type="ECO:0000313" key="10">
    <source>
        <dbReference type="Proteomes" id="UP000216779"/>
    </source>
</evidence>
<dbReference type="InterPro" id="IPR043519">
    <property type="entry name" value="NT_sf"/>
</dbReference>
<dbReference type="GO" id="GO:0000820">
    <property type="term" value="P:regulation of glutamine family amino acid metabolic process"/>
    <property type="evidence" value="ECO:0007669"/>
    <property type="project" value="TreeGrafter"/>
</dbReference>
<organism evidence="9 10">
    <name type="scientific">Acidithiobacillus ferrivorans</name>
    <dbReference type="NCBI Taxonomy" id="160808"/>
    <lineage>
        <taxon>Bacteria</taxon>
        <taxon>Pseudomonadati</taxon>
        <taxon>Pseudomonadota</taxon>
        <taxon>Acidithiobacillia</taxon>
        <taxon>Acidithiobacillales</taxon>
        <taxon>Acidithiobacillaceae</taxon>
        <taxon>Acidithiobacillus</taxon>
    </lineage>
</organism>
<dbReference type="InterPro" id="IPR013546">
    <property type="entry name" value="PII_UdlTrfase/GS_AdlTrfase"/>
</dbReference>
<evidence type="ECO:0000256" key="5">
    <source>
        <dbReference type="ARBA" id="ARBA00022842"/>
    </source>
</evidence>
<accession>A0A257T726</accession>
<keyword evidence="2 9" id="KW-0548">Nucleotidyltransferase</keyword>